<accession>A0ACC1N3R3</accession>
<dbReference type="EMBL" id="JAPDGR010002850">
    <property type="protein sequence ID" value="KAJ2973920.1"/>
    <property type="molecule type" value="Genomic_DNA"/>
</dbReference>
<reference evidence="1" key="1">
    <citation type="submission" date="2022-10" db="EMBL/GenBank/DDBJ databases">
        <title>Genome Sequence of Xylaria curta.</title>
        <authorList>
            <person name="Buettner E."/>
        </authorList>
    </citation>
    <scope>NUCLEOTIDE SEQUENCE</scope>
    <source>
        <strain evidence="1">Babe10</strain>
    </source>
</reference>
<proteinExistence type="predicted"/>
<gene>
    <name evidence="1" type="ORF">NUW58_g8819</name>
</gene>
<comment type="caution">
    <text evidence="1">The sequence shown here is derived from an EMBL/GenBank/DDBJ whole genome shotgun (WGS) entry which is preliminary data.</text>
</comment>
<dbReference type="Proteomes" id="UP001143856">
    <property type="component" value="Unassembled WGS sequence"/>
</dbReference>
<evidence type="ECO:0000313" key="2">
    <source>
        <dbReference type="Proteomes" id="UP001143856"/>
    </source>
</evidence>
<protein>
    <submittedName>
        <fullName evidence="1">Uncharacterized protein</fullName>
    </submittedName>
</protein>
<evidence type="ECO:0000313" key="1">
    <source>
        <dbReference type="EMBL" id="KAJ2973920.1"/>
    </source>
</evidence>
<keyword evidence="2" id="KW-1185">Reference proteome</keyword>
<name>A0ACC1N3R3_9PEZI</name>
<sequence>MSRYFQGVDINEFELTFQETITTGSDDAALEDWKRESVRMKQVYANSLLNVGALDSTNPAYGLFQSRPLRAINTRILWSSTKKDGLRVFYITSIRREDDRMQFINRIQESALMRRGWVIQECVLAPRMLSFGSGEVFWQCSQLAACETYAGQDESDKNPASEDELTRYPFWMLGYPGSHRQYSVSQIKTRWIGTLNAYCHSNLTYPEKDLFIALDGMGALLLDNYGGRFKYGMWDATFPEHSSSKGAFVATCCQHETKLDLRGTGLLATPTSATSD</sequence>
<organism evidence="1 2">
    <name type="scientific">Xylaria curta</name>
    <dbReference type="NCBI Taxonomy" id="42375"/>
    <lineage>
        <taxon>Eukaryota</taxon>
        <taxon>Fungi</taxon>
        <taxon>Dikarya</taxon>
        <taxon>Ascomycota</taxon>
        <taxon>Pezizomycotina</taxon>
        <taxon>Sordariomycetes</taxon>
        <taxon>Xylariomycetidae</taxon>
        <taxon>Xylariales</taxon>
        <taxon>Xylariaceae</taxon>
        <taxon>Xylaria</taxon>
    </lineage>
</organism>